<organism evidence="2 3">
    <name type="scientific">Pogona vitticeps</name>
    <name type="common">central bearded dragon</name>
    <dbReference type="NCBI Taxonomy" id="103695"/>
    <lineage>
        <taxon>Eukaryota</taxon>
        <taxon>Metazoa</taxon>
        <taxon>Chordata</taxon>
        <taxon>Craniata</taxon>
        <taxon>Vertebrata</taxon>
        <taxon>Euteleostomi</taxon>
        <taxon>Lepidosauria</taxon>
        <taxon>Squamata</taxon>
        <taxon>Bifurcata</taxon>
        <taxon>Unidentata</taxon>
        <taxon>Episquamata</taxon>
        <taxon>Toxicofera</taxon>
        <taxon>Iguania</taxon>
        <taxon>Acrodonta</taxon>
        <taxon>Agamidae</taxon>
        <taxon>Amphibolurinae</taxon>
        <taxon>Pogona</taxon>
    </lineage>
</organism>
<evidence type="ECO:0000256" key="1">
    <source>
        <dbReference type="SAM" id="MobiDB-lite"/>
    </source>
</evidence>
<keyword evidence="2" id="KW-1185">Reference proteome</keyword>
<dbReference type="RefSeq" id="XP_072840022.1">
    <property type="nucleotide sequence ID" value="XM_072983921.1"/>
</dbReference>
<feature type="region of interest" description="Disordered" evidence="1">
    <location>
        <begin position="1"/>
        <end position="35"/>
    </location>
</feature>
<protein>
    <submittedName>
        <fullName evidence="3">Uncharacterized protein</fullName>
    </submittedName>
</protein>
<feature type="compositionally biased region" description="Acidic residues" evidence="1">
    <location>
        <begin position="86"/>
        <end position="96"/>
    </location>
</feature>
<feature type="compositionally biased region" description="Basic and acidic residues" evidence="1">
    <location>
        <begin position="172"/>
        <end position="204"/>
    </location>
</feature>
<evidence type="ECO:0000313" key="3">
    <source>
        <dbReference type="RefSeq" id="XP_072840022.1"/>
    </source>
</evidence>
<feature type="compositionally biased region" description="Basic and acidic residues" evidence="1">
    <location>
        <begin position="61"/>
        <end position="85"/>
    </location>
</feature>
<reference evidence="3" key="1">
    <citation type="submission" date="2025-08" db="UniProtKB">
        <authorList>
            <consortium name="RefSeq"/>
        </authorList>
    </citation>
    <scope>IDENTIFICATION</scope>
</reference>
<evidence type="ECO:0000313" key="2">
    <source>
        <dbReference type="Proteomes" id="UP001652642"/>
    </source>
</evidence>
<gene>
    <name evidence="3" type="primary">LOC140702778</name>
</gene>
<feature type="compositionally biased region" description="Low complexity" evidence="1">
    <location>
        <begin position="220"/>
        <end position="240"/>
    </location>
</feature>
<proteinExistence type="predicted"/>
<sequence>MQAKPWDADTMPLNEPSAQIPPERPLGLLEHEKETGTEEIWARRALVLEASEDGGCRGKQSRKEGRRDGEEGESAGRSDVERAEVDAECEVPEEEASAGKESEPLGSALTDRQDASEPEEGEPEGTSRADGCEDEEGGDGEIWRPSQEGENGTSRAEEAQDGVSVEEEEGVLEGRHGERGKKKEEDDGGQARKDGGEPHGDEGGRNGNRGQETGLEWDLGSQAQAAGGPEEEASSASSGSVMVSLGARHHGPSKQEDDDERSGNPSLQSDSPAEAQRTQAGKCGLRFNSEGWSLRPLRVRSPFRVGVGTCGPLEYCRAVTPRRAVQHSSG</sequence>
<name>A0ABM5F3P1_9SAUR</name>
<feature type="region of interest" description="Disordered" evidence="1">
    <location>
        <begin position="48"/>
        <end position="286"/>
    </location>
</feature>
<accession>A0ABM5F3P1</accession>
<feature type="compositionally biased region" description="Polar residues" evidence="1">
    <location>
        <begin position="263"/>
        <end position="279"/>
    </location>
</feature>
<dbReference type="Proteomes" id="UP001652642">
    <property type="component" value="Chromosome 15"/>
</dbReference>
<dbReference type="GeneID" id="140702778"/>